<evidence type="ECO:0000256" key="5">
    <source>
        <dbReference type="PROSITE-ProRule" id="PRU00169"/>
    </source>
</evidence>
<dbReference type="SUPFAM" id="SSF46689">
    <property type="entry name" value="Homeodomain-like"/>
    <property type="match status" value="1"/>
</dbReference>
<keyword evidence="1" id="KW-0547">Nucleotide-binding</keyword>
<dbReference type="Pfam" id="PF00158">
    <property type="entry name" value="Sigma54_activat"/>
    <property type="match status" value="1"/>
</dbReference>
<evidence type="ECO:0000256" key="2">
    <source>
        <dbReference type="ARBA" id="ARBA00022840"/>
    </source>
</evidence>
<evidence type="ECO:0000256" key="1">
    <source>
        <dbReference type="ARBA" id="ARBA00022741"/>
    </source>
</evidence>
<name>A0A9D6Z3J2_9BACT</name>
<evidence type="ECO:0000313" key="8">
    <source>
        <dbReference type="EMBL" id="MBI5249915.1"/>
    </source>
</evidence>
<dbReference type="InterPro" id="IPR003593">
    <property type="entry name" value="AAA+_ATPase"/>
</dbReference>
<feature type="domain" description="Sigma-54 factor interaction" evidence="6">
    <location>
        <begin position="142"/>
        <end position="373"/>
    </location>
</feature>
<organism evidence="8 9">
    <name type="scientific">Desulfomonile tiedjei</name>
    <dbReference type="NCBI Taxonomy" id="2358"/>
    <lineage>
        <taxon>Bacteria</taxon>
        <taxon>Pseudomonadati</taxon>
        <taxon>Thermodesulfobacteriota</taxon>
        <taxon>Desulfomonilia</taxon>
        <taxon>Desulfomonilales</taxon>
        <taxon>Desulfomonilaceae</taxon>
        <taxon>Desulfomonile</taxon>
    </lineage>
</organism>
<gene>
    <name evidence="8" type="ORF">HY912_10510</name>
</gene>
<evidence type="ECO:0000259" key="6">
    <source>
        <dbReference type="PROSITE" id="PS50045"/>
    </source>
</evidence>
<dbReference type="Pfam" id="PF02954">
    <property type="entry name" value="HTH_8"/>
    <property type="match status" value="1"/>
</dbReference>
<protein>
    <submittedName>
        <fullName evidence="8">Sigma-54-dependent Fis family transcriptional regulator</fullName>
    </submittedName>
</protein>
<evidence type="ECO:0000256" key="3">
    <source>
        <dbReference type="ARBA" id="ARBA00023015"/>
    </source>
</evidence>
<dbReference type="Gene3D" id="1.10.10.60">
    <property type="entry name" value="Homeodomain-like"/>
    <property type="match status" value="1"/>
</dbReference>
<dbReference type="PROSITE" id="PS00676">
    <property type="entry name" value="SIGMA54_INTERACT_2"/>
    <property type="match status" value="1"/>
</dbReference>
<dbReference type="PROSITE" id="PS00675">
    <property type="entry name" value="SIGMA54_INTERACT_1"/>
    <property type="match status" value="1"/>
</dbReference>
<dbReference type="InterPro" id="IPR009057">
    <property type="entry name" value="Homeodomain-like_sf"/>
</dbReference>
<accession>A0A9D6Z3J2</accession>
<dbReference type="InterPro" id="IPR002197">
    <property type="entry name" value="HTH_Fis"/>
</dbReference>
<dbReference type="AlphaFoldDB" id="A0A9D6Z3J2"/>
<dbReference type="CDD" id="cd00009">
    <property type="entry name" value="AAA"/>
    <property type="match status" value="1"/>
</dbReference>
<dbReference type="InterPro" id="IPR058031">
    <property type="entry name" value="AAA_lid_NorR"/>
</dbReference>
<feature type="domain" description="Response regulatory" evidence="7">
    <location>
        <begin position="4"/>
        <end position="117"/>
    </location>
</feature>
<evidence type="ECO:0000313" key="9">
    <source>
        <dbReference type="Proteomes" id="UP000807825"/>
    </source>
</evidence>
<dbReference type="SMART" id="SM00448">
    <property type="entry name" value="REC"/>
    <property type="match status" value="1"/>
</dbReference>
<keyword evidence="2" id="KW-0067">ATP-binding</keyword>
<dbReference type="GO" id="GO:0000160">
    <property type="term" value="P:phosphorelay signal transduction system"/>
    <property type="evidence" value="ECO:0007669"/>
    <property type="project" value="InterPro"/>
</dbReference>
<dbReference type="SUPFAM" id="SSF52540">
    <property type="entry name" value="P-loop containing nucleoside triphosphate hydrolases"/>
    <property type="match status" value="1"/>
</dbReference>
<dbReference type="PANTHER" id="PTHR32071">
    <property type="entry name" value="TRANSCRIPTIONAL REGULATORY PROTEIN"/>
    <property type="match status" value="1"/>
</dbReference>
<dbReference type="EMBL" id="JACRDE010000283">
    <property type="protein sequence ID" value="MBI5249915.1"/>
    <property type="molecule type" value="Genomic_DNA"/>
</dbReference>
<comment type="caution">
    <text evidence="8">The sequence shown here is derived from an EMBL/GenBank/DDBJ whole genome shotgun (WGS) entry which is preliminary data.</text>
</comment>
<reference evidence="8" key="1">
    <citation type="submission" date="2020-07" db="EMBL/GenBank/DDBJ databases">
        <title>Huge and variable diversity of episymbiotic CPR bacteria and DPANN archaea in groundwater ecosystems.</title>
        <authorList>
            <person name="He C.Y."/>
            <person name="Keren R."/>
            <person name="Whittaker M."/>
            <person name="Farag I.F."/>
            <person name="Doudna J."/>
            <person name="Cate J.H.D."/>
            <person name="Banfield J.F."/>
        </authorList>
    </citation>
    <scope>NUCLEOTIDE SEQUENCE</scope>
    <source>
        <strain evidence="8">NC_groundwater_1664_Pr3_B-0.1um_52_9</strain>
    </source>
</reference>
<keyword evidence="3" id="KW-0805">Transcription regulation</keyword>
<dbReference type="GO" id="GO:0005524">
    <property type="term" value="F:ATP binding"/>
    <property type="evidence" value="ECO:0007669"/>
    <property type="project" value="UniProtKB-KW"/>
</dbReference>
<proteinExistence type="predicted"/>
<dbReference type="Gene3D" id="3.40.50.2300">
    <property type="match status" value="1"/>
</dbReference>
<dbReference type="InterPro" id="IPR027417">
    <property type="entry name" value="P-loop_NTPase"/>
</dbReference>
<feature type="modified residue" description="4-aspartylphosphate" evidence="5">
    <location>
        <position position="52"/>
    </location>
</feature>
<dbReference type="InterPro" id="IPR025662">
    <property type="entry name" value="Sigma_54_int_dom_ATP-bd_1"/>
</dbReference>
<dbReference type="GO" id="GO:0043565">
    <property type="term" value="F:sequence-specific DNA binding"/>
    <property type="evidence" value="ECO:0007669"/>
    <property type="project" value="InterPro"/>
</dbReference>
<dbReference type="PROSITE" id="PS50045">
    <property type="entry name" value="SIGMA54_INTERACT_4"/>
    <property type="match status" value="1"/>
</dbReference>
<dbReference type="PRINTS" id="PR01590">
    <property type="entry name" value="HTHFIS"/>
</dbReference>
<dbReference type="Gene3D" id="1.10.8.60">
    <property type="match status" value="1"/>
</dbReference>
<evidence type="ECO:0000259" key="7">
    <source>
        <dbReference type="PROSITE" id="PS50110"/>
    </source>
</evidence>
<dbReference type="Pfam" id="PF00072">
    <property type="entry name" value="Response_reg"/>
    <property type="match status" value="1"/>
</dbReference>
<dbReference type="GO" id="GO:0006355">
    <property type="term" value="P:regulation of DNA-templated transcription"/>
    <property type="evidence" value="ECO:0007669"/>
    <property type="project" value="InterPro"/>
</dbReference>
<dbReference type="PANTHER" id="PTHR32071:SF113">
    <property type="entry name" value="ALGINATE BIOSYNTHESIS TRANSCRIPTIONAL REGULATORY PROTEIN ALGB"/>
    <property type="match status" value="1"/>
</dbReference>
<dbReference type="InterPro" id="IPR011006">
    <property type="entry name" value="CheY-like_superfamily"/>
</dbReference>
<dbReference type="Proteomes" id="UP000807825">
    <property type="component" value="Unassembled WGS sequence"/>
</dbReference>
<dbReference type="PROSITE" id="PS50110">
    <property type="entry name" value="RESPONSE_REGULATORY"/>
    <property type="match status" value="1"/>
</dbReference>
<keyword evidence="5" id="KW-0597">Phosphoprotein</keyword>
<dbReference type="Pfam" id="PF25601">
    <property type="entry name" value="AAA_lid_14"/>
    <property type="match status" value="1"/>
</dbReference>
<dbReference type="InterPro" id="IPR001789">
    <property type="entry name" value="Sig_transdc_resp-reg_receiver"/>
</dbReference>
<dbReference type="InterPro" id="IPR002078">
    <property type="entry name" value="Sigma_54_int"/>
</dbReference>
<dbReference type="InterPro" id="IPR025943">
    <property type="entry name" value="Sigma_54_int_dom_ATP-bd_2"/>
</dbReference>
<dbReference type="FunFam" id="3.40.50.300:FF:000006">
    <property type="entry name" value="DNA-binding transcriptional regulator NtrC"/>
    <property type="match status" value="1"/>
</dbReference>
<keyword evidence="4" id="KW-0804">Transcription</keyword>
<dbReference type="SUPFAM" id="SSF52172">
    <property type="entry name" value="CheY-like"/>
    <property type="match status" value="1"/>
</dbReference>
<evidence type="ECO:0000256" key="4">
    <source>
        <dbReference type="ARBA" id="ARBA00023163"/>
    </source>
</evidence>
<sequence length="466" mass="52319">MKYKILIVDDDRLLQKSLGNVLAEKYDTVIVGSGEEAAEVLRKRPIDLVLLDIRLPQMDGVQTLKRIKEIDSDILVIMMTAYEDVKTVIVSMKMGAYDYLVKPLDIDELDIIIERTLDTLKLKKEIEELRKEYRREFGLAGVVGESDGIRHALQLATTVAKGQTTTVLIEGETGTGKEIIAKTIHFHSARLGKPFICINCGAISKDLIESELFGYEKGAFTGGLAEGKQGKLELAHGGTLFLDEIGELLPSAQVKLLRFLEEREFYPVGGTHKKRVDLRIIAATNRSLEEEISAGKFREDLYYRLNVVKISLPPLRQRREDIIPLALFFIDQFNEAFGKSFQRLSKEAEEILLNHPWKGNVRELRNVIERAVLMENGTIIKGDHFSFLARERSQVGQDIKAVTIPTGGIDLEALTRAYVVQALRVSAGNKARAAKLLRLSRPTLLYRVGKYGITEEEVKSKSPLAE</sequence>
<dbReference type="SMART" id="SM00382">
    <property type="entry name" value="AAA"/>
    <property type="match status" value="1"/>
</dbReference>
<dbReference type="Gene3D" id="3.40.50.300">
    <property type="entry name" value="P-loop containing nucleotide triphosphate hydrolases"/>
    <property type="match status" value="1"/>
</dbReference>